<dbReference type="SMART" id="SM00028">
    <property type="entry name" value="TPR"/>
    <property type="match status" value="1"/>
</dbReference>
<evidence type="ECO:0000256" key="3">
    <source>
        <dbReference type="PROSITE-ProRule" id="PRU00339"/>
    </source>
</evidence>
<protein>
    <recommendedName>
        <fullName evidence="6">Photosystem I assembly protein Ycf3</fullName>
    </recommendedName>
</protein>
<dbReference type="InterPro" id="IPR019734">
    <property type="entry name" value="TPR_rpt"/>
</dbReference>
<keyword evidence="5" id="KW-1185">Reference proteome</keyword>
<comment type="caution">
    <text evidence="4">The sequence shown here is derived from an EMBL/GenBank/DDBJ whole genome shotgun (WGS) entry which is preliminary data.</text>
</comment>
<dbReference type="SUPFAM" id="SSF48452">
    <property type="entry name" value="TPR-like"/>
    <property type="match status" value="1"/>
</dbReference>
<dbReference type="PROSITE" id="PS50005">
    <property type="entry name" value="TPR"/>
    <property type="match status" value="1"/>
</dbReference>
<accession>A0AAU9IV11</accession>
<keyword evidence="1" id="KW-0677">Repeat</keyword>
<dbReference type="InterPro" id="IPR051685">
    <property type="entry name" value="Ycf3/AcsC/BcsC/TPR_MFPF"/>
</dbReference>
<dbReference type="PANTHER" id="PTHR44943">
    <property type="entry name" value="CELLULOSE SYNTHASE OPERON PROTEIN C"/>
    <property type="match status" value="1"/>
</dbReference>
<organism evidence="4 5">
    <name type="scientific">Blepharisma stoltei</name>
    <dbReference type="NCBI Taxonomy" id="1481888"/>
    <lineage>
        <taxon>Eukaryota</taxon>
        <taxon>Sar</taxon>
        <taxon>Alveolata</taxon>
        <taxon>Ciliophora</taxon>
        <taxon>Postciliodesmatophora</taxon>
        <taxon>Heterotrichea</taxon>
        <taxon>Heterotrichida</taxon>
        <taxon>Blepharismidae</taxon>
        <taxon>Blepharisma</taxon>
    </lineage>
</organism>
<dbReference type="Gene3D" id="1.25.40.10">
    <property type="entry name" value="Tetratricopeptide repeat domain"/>
    <property type="match status" value="1"/>
</dbReference>
<feature type="repeat" description="TPR" evidence="3">
    <location>
        <begin position="30"/>
        <end position="63"/>
    </location>
</feature>
<gene>
    <name evidence="4" type="ORF">BSTOLATCC_MIC18774</name>
</gene>
<evidence type="ECO:0000256" key="1">
    <source>
        <dbReference type="ARBA" id="ARBA00022737"/>
    </source>
</evidence>
<dbReference type="AlphaFoldDB" id="A0AAU9IV11"/>
<evidence type="ECO:0008006" key="6">
    <source>
        <dbReference type="Google" id="ProtNLM"/>
    </source>
</evidence>
<name>A0AAU9IV11_9CILI</name>
<dbReference type="PANTHER" id="PTHR44943:SF4">
    <property type="entry name" value="TPR REPEAT-CONTAINING PROTEIN MJ0798"/>
    <property type="match status" value="1"/>
</dbReference>
<sequence>MLLSKFNYLEKNLNAVKLYENRIKDDPDYASSYISQGNAFYNLKRYLEAIECYSEVIKRDPNIDIYYDKKGNAFYNLKKQSNAMTKQSNSNQTKLIFTYIF</sequence>
<evidence type="ECO:0000313" key="5">
    <source>
        <dbReference type="Proteomes" id="UP001162131"/>
    </source>
</evidence>
<proteinExistence type="predicted"/>
<dbReference type="Pfam" id="PF00515">
    <property type="entry name" value="TPR_1"/>
    <property type="match status" value="1"/>
</dbReference>
<dbReference type="EMBL" id="CAJZBQ010000018">
    <property type="protein sequence ID" value="CAG9317528.1"/>
    <property type="molecule type" value="Genomic_DNA"/>
</dbReference>
<dbReference type="Proteomes" id="UP001162131">
    <property type="component" value="Unassembled WGS sequence"/>
</dbReference>
<reference evidence="4" key="1">
    <citation type="submission" date="2021-09" db="EMBL/GenBank/DDBJ databases">
        <authorList>
            <consortium name="AG Swart"/>
            <person name="Singh M."/>
            <person name="Singh A."/>
            <person name="Seah K."/>
            <person name="Emmerich C."/>
        </authorList>
    </citation>
    <scope>NUCLEOTIDE SEQUENCE</scope>
    <source>
        <strain evidence="4">ATCC30299</strain>
    </source>
</reference>
<evidence type="ECO:0000313" key="4">
    <source>
        <dbReference type="EMBL" id="CAG9317528.1"/>
    </source>
</evidence>
<keyword evidence="2 3" id="KW-0802">TPR repeat</keyword>
<evidence type="ECO:0000256" key="2">
    <source>
        <dbReference type="ARBA" id="ARBA00022803"/>
    </source>
</evidence>
<dbReference type="InterPro" id="IPR011990">
    <property type="entry name" value="TPR-like_helical_dom_sf"/>
</dbReference>